<dbReference type="VEuPathDB" id="FungiDB:P175DRAFT_0452205"/>
<dbReference type="OrthoDB" id="258392at2759"/>
<dbReference type="Gene3D" id="3.40.50.1240">
    <property type="entry name" value="Phosphoglycerate mutase-like"/>
    <property type="match status" value="1"/>
</dbReference>
<dbReference type="PANTHER" id="PTHR11567">
    <property type="entry name" value="ACID PHOSPHATASE-RELATED"/>
    <property type="match status" value="1"/>
</dbReference>
<sequence>MLNRHLSLALVSLALRISPASAEDQTAQVWAVFAYTLLGDSIPKVISRANSLTPYGANQLHAAGSAFRDRYVALHADSSMPSTRIESLSPYLLENDDLQIASTSDAAIIASAQAFMQGLYPPLDQSFNDTVLNLNFKLANGSTASSPLGGYQYPQIMTFGLEDPQSIAIAGQALCPAHAFSIVEYIGSKEFWQTYEESAAFYNRLYTLALSGEFDVASANYGNATIISHYLDYQAIHNESLLQNLSPDDVKLARWYAGKYVFATNGNASASDNGMSSDVSTIAGQGLISSILDSFQINVQTQGVNGKMTLLFGSYEPAVALTSLLKLANKQNPNFYSLPNEGASIILELFSLESETYPTYPDPSQLYVRFLLRNGTGAGFRTYSPFGYSPSKTAIPYAEFQAEMQNLSLTSAQAWCLKCNSSAMFCSGVLDTDQNKGYKGSSGISPAVGGVIGAVVTIVVLSLIGIIGFLVYSWRTNALRRSSLGGFKGDRKMASDEDVSFKNPRWGDDVKQADTSDPPNAGFGINARGHERHGSWEMTGQKGSQNNTQPEEQDIGSPFADEIEEEWRLHSTMQPVAAREHPSSNPRHPPPLTVNTQFDPGFVRFVKNHTSPKHQRVTAGGRIVPMDPSDSPPKWTLPLSQDSGNTSKGTAANPVSKPEYQYLAQSPTLRQEINNDSRNRPRIASLPAEMFPNPGSMSVFDGGFDQPFSVAAGESNLYPILNSSTSFLNASAPSWVSSQTHPQTDQQSMDHQFPVLADYMAYGLGDTQVANSFQGVPTQAPTVPPMPPVFQPQPNPTTLPGLPNCNSVSGTPQVFGPYPPNIGPQWPQAAGAQMPSFNQQFLPPHFQDAIYQKSSDDAQRQHELLSAQLSHIDRFTALHSWNIDPERKKALVEVRKSLVRELDTVRLYKEHLQMLFGKSQMNAAEMQKGSTSLPVPPAICVTNSSINGQFLQGPSFACPGSTPEGLAYSMPATTVQQPFPISEPGFTNVPWQTADNPSSPWAGNLPPVPYNTFQEPSLPIGQKTIDGVLGSRAITPSKGRKTENCDRAVGSNRTSPSQLSPDFHSLYRKIEENERQGKPIEGLLNALSGASKSLARRLNEERKMSLRSPSKPSAKVSGATIEVCQQAEDEPKTTVKYIQPVRHSRRVWRSDDYPENSQRYRQKGLLRSSLEDSSMCSSSFRSKADSWTTTHEEEKWWLDRELKNCRDPQEKTRESSTRNPSQYLTVPTELCMSSVIDGIQSMTLPSAPVESSSATSTFPADSIRQSIWQSSSKSPFSPLLGQYFNKNRSPILQKTAAPAVSQNVNAHAFLPPFDGAGATIDGFEIV</sequence>
<feature type="region of interest" description="Disordered" evidence="2">
    <location>
        <begin position="574"/>
        <end position="593"/>
    </location>
</feature>
<dbReference type="Pfam" id="PF00328">
    <property type="entry name" value="His_Phos_2"/>
    <property type="match status" value="1"/>
</dbReference>
<evidence type="ECO:0000313" key="4">
    <source>
        <dbReference type="EMBL" id="PTU25435.1"/>
    </source>
</evidence>
<organism evidence="4 5">
    <name type="scientific">Aspergillus ochraceoroseus IBT 24754</name>
    <dbReference type="NCBI Taxonomy" id="1392256"/>
    <lineage>
        <taxon>Eukaryota</taxon>
        <taxon>Fungi</taxon>
        <taxon>Dikarya</taxon>
        <taxon>Ascomycota</taxon>
        <taxon>Pezizomycotina</taxon>
        <taxon>Eurotiomycetes</taxon>
        <taxon>Eurotiomycetidae</taxon>
        <taxon>Eurotiales</taxon>
        <taxon>Aspergillaceae</taxon>
        <taxon>Aspergillus</taxon>
        <taxon>Aspergillus subgen. Nidulantes</taxon>
    </lineage>
</organism>
<keyword evidence="3" id="KW-0732">Signal</keyword>
<feature type="region of interest" description="Disordered" evidence="2">
    <location>
        <begin position="485"/>
        <end position="555"/>
    </location>
</feature>
<comment type="similarity">
    <text evidence="1">Belongs to the histidine acid phosphatase family.</text>
</comment>
<feature type="compositionally biased region" description="Polar residues" evidence="2">
    <location>
        <begin position="1051"/>
        <end position="1060"/>
    </location>
</feature>
<dbReference type="SUPFAM" id="SSF53254">
    <property type="entry name" value="Phosphoglycerate mutase-like"/>
    <property type="match status" value="1"/>
</dbReference>
<evidence type="ECO:0000313" key="5">
    <source>
        <dbReference type="Proteomes" id="UP000244073"/>
    </source>
</evidence>
<feature type="region of interest" description="Disordered" evidence="2">
    <location>
        <begin position="1098"/>
        <end position="1118"/>
    </location>
</feature>
<feature type="compositionally biased region" description="Polar residues" evidence="2">
    <location>
        <begin position="541"/>
        <end position="550"/>
    </location>
</feature>
<feature type="compositionally biased region" description="Basic and acidic residues" evidence="2">
    <location>
        <begin position="505"/>
        <end position="514"/>
    </location>
</feature>
<dbReference type="RefSeq" id="XP_040756827.1">
    <property type="nucleotide sequence ID" value="XM_040894509.1"/>
</dbReference>
<feature type="region of interest" description="Disordered" evidence="2">
    <location>
        <begin position="610"/>
        <end position="655"/>
    </location>
</feature>
<feature type="chain" id="PRO_5015594147" description="Histidine phosphatase superfamily" evidence="3">
    <location>
        <begin position="23"/>
        <end position="1326"/>
    </location>
</feature>
<feature type="region of interest" description="Disordered" evidence="2">
    <location>
        <begin position="1032"/>
        <end position="1061"/>
    </location>
</feature>
<dbReference type="EMBL" id="MSFN02000001">
    <property type="protein sequence ID" value="PTU25435.1"/>
    <property type="molecule type" value="Genomic_DNA"/>
</dbReference>
<dbReference type="Proteomes" id="UP000244073">
    <property type="component" value="Unassembled WGS sequence"/>
</dbReference>
<dbReference type="InterPro" id="IPR000560">
    <property type="entry name" value="His_Pase_clade-2"/>
</dbReference>
<accession>A0A2T5MAA6</accession>
<protein>
    <recommendedName>
        <fullName evidence="6">Histidine phosphatase superfamily</fullName>
    </recommendedName>
</protein>
<feature type="signal peptide" evidence="3">
    <location>
        <begin position="1"/>
        <end position="22"/>
    </location>
</feature>
<dbReference type="GeneID" id="63811391"/>
<dbReference type="GO" id="GO:0016791">
    <property type="term" value="F:phosphatase activity"/>
    <property type="evidence" value="ECO:0007669"/>
    <property type="project" value="TreeGrafter"/>
</dbReference>
<evidence type="ECO:0000256" key="3">
    <source>
        <dbReference type="SAM" id="SignalP"/>
    </source>
</evidence>
<gene>
    <name evidence="4" type="ORF">P175DRAFT_0452205</name>
</gene>
<proteinExistence type="inferred from homology"/>
<dbReference type="InterPro" id="IPR029033">
    <property type="entry name" value="His_PPase_superfam"/>
</dbReference>
<dbReference type="PANTHER" id="PTHR11567:SF127">
    <property type="entry name" value="HISTIDINE ACID PHOSPHATASE"/>
    <property type="match status" value="1"/>
</dbReference>
<dbReference type="InterPro" id="IPR050645">
    <property type="entry name" value="Histidine_acid_phosphatase"/>
</dbReference>
<evidence type="ECO:0000256" key="1">
    <source>
        <dbReference type="ARBA" id="ARBA00005375"/>
    </source>
</evidence>
<evidence type="ECO:0000256" key="2">
    <source>
        <dbReference type="SAM" id="MobiDB-lite"/>
    </source>
</evidence>
<feature type="compositionally biased region" description="Polar residues" evidence="2">
    <location>
        <begin position="638"/>
        <end position="650"/>
    </location>
</feature>
<comment type="caution">
    <text evidence="4">The sequence shown here is derived from an EMBL/GenBank/DDBJ whole genome shotgun (WGS) entry which is preliminary data.</text>
</comment>
<name>A0A2T5MAA6_9EURO</name>
<reference evidence="4 5" key="1">
    <citation type="journal article" date="2018" name="Proc. Natl. Acad. Sci. U.S.A.">
        <title>Linking secondary metabolites to gene clusters through genome sequencing of six diverse Aspergillus species.</title>
        <authorList>
            <person name="Kaerboelling I."/>
            <person name="Vesth T.C."/>
            <person name="Frisvad J.C."/>
            <person name="Nybo J.L."/>
            <person name="Theobald S."/>
            <person name="Kuo A."/>
            <person name="Bowyer P."/>
            <person name="Matsuda Y."/>
            <person name="Mondo S."/>
            <person name="Lyhne E.K."/>
            <person name="Kogle M.E."/>
            <person name="Clum A."/>
            <person name="Lipzen A."/>
            <person name="Salamov A."/>
            <person name="Ngan C.Y."/>
            <person name="Daum C."/>
            <person name="Chiniquy J."/>
            <person name="Barry K."/>
            <person name="LaButti K."/>
            <person name="Haridas S."/>
            <person name="Simmons B.A."/>
            <person name="Magnuson J.K."/>
            <person name="Mortensen U.H."/>
            <person name="Larsen T.O."/>
            <person name="Grigoriev I.V."/>
            <person name="Baker S.E."/>
            <person name="Andersen M.R."/>
        </authorList>
    </citation>
    <scope>NUCLEOTIDE SEQUENCE [LARGE SCALE GENOMIC DNA]</scope>
    <source>
        <strain evidence="4 5">IBT 24754</strain>
    </source>
</reference>
<evidence type="ECO:0008006" key="6">
    <source>
        <dbReference type="Google" id="ProtNLM"/>
    </source>
</evidence>